<dbReference type="AlphaFoldDB" id="A0ABD5VCI9"/>
<evidence type="ECO:0000313" key="2">
    <source>
        <dbReference type="EMBL" id="MFC6951249.1"/>
    </source>
</evidence>
<comment type="caution">
    <text evidence="2">The sequence shown here is derived from an EMBL/GenBank/DDBJ whole genome shotgun (WGS) entry which is preliminary data.</text>
</comment>
<feature type="transmembrane region" description="Helical" evidence="1">
    <location>
        <begin position="67"/>
        <end position="91"/>
    </location>
</feature>
<dbReference type="Proteomes" id="UP001596395">
    <property type="component" value="Unassembled WGS sequence"/>
</dbReference>
<protein>
    <submittedName>
        <fullName evidence="2">Uncharacterized protein</fullName>
    </submittedName>
</protein>
<reference evidence="2 3" key="1">
    <citation type="journal article" date="2019" name="Int. J. Syst. Evol. Microbiol.">
        <title>The Global Catalogue of Microorganisms (GCM) 10K type strain sequencing project: providing services to taxonomists for standard genome sequencing and annotation.</title>
        <authorList>
            <consortium name="The Broad Institute Genomics Platform"/>
            <consortium name="The Broad Institute Genome Sequencing Center for Infectious Disease"/>
            <person name="Wu L."/>
            <person name="Ma J."/>
        </authorList>
    </citation>
    <scope>NUCLEOTIDE SEQUENCE [LARGE SCALE GENOMIC DNA]</scope>
    <source>
        <strain evidence="2 3">GX26</strain>
    </source>
</reference>
<keyword evidence="1" id="KW-0472">Membrane</keyword>
<evidence type="ECO:0000313" key="3">
    <source>
        <dbReference type="Proteomes" id="UP001596395"/>
    </source>
</evidence>
<feature type="transmembrane region" description="Helical" evidence="1">
    <location>
        <begin position="161"/>
        <end position="182"/>
    </location>
</feature>
<feature type="transmembrane region" description="Helical" evidence="1">
    <location>
        <begin position="30"/>
        <end position="55"/>
    </location>
</feature>
<keyword evidence="3" id="KW-1185">Reference proteome</keyword>
<name>A0ABD5VCI9_9EURY</name>
<dbReference type="EMBL" id="JBHSXN010000001">
    <property type="protein sequence ID" value="MFC6951249.1"/>
    <property type="molecule type" value="Genomic_DNA"/>
</dbReference>
<keyword evidence="1" id="KW-1133">Transmembrane helix</keyword>
<keyword evidence="1" id="KW-0812">Transmembrane</keyword>
<proteinExistence type="predicted"/>
<evidence type="ECO:0000256" key="1">
    <source>
        <dbReference type="SAM" id="Phobius"/>
    </source>
</evidence>
<dbReference type="RefSeq" id="WP_336348288.1">
    <property type="nucleotide sequence ID" value="NZ_JAZAQL010000001.1"/>
</dbReference>
<sequence>MRVRQATLPLGFFVLSSVWPAPLLLVEFSWSTFVLGGLFFGALGGAPSTVVFLLLVDDSSTPRRGAVAAPLATLVAAIAGLPVFSFAYWLVETIVLGRGVDFGPNVLVGSMLLGCVALVLSPITAALGYGVASEPSRMPSLPRRLEAVDRAWLRRSPSTRALVVAFAVLAAGVGGAAGVQYADPTTADVGDAPAYAGPAAAAEAQVEQAQARTRSVSHTVVWTVPADGADTPSRMDDRLVLRHDMQRDVLLFTTRFSGTYQTNLVTVDGHWYWPGNETTPPTAAAVTRRDEVSVLFPHYTPVALDAPASVTDRGEGYVEIAYEAAGGTWHNPGTTLNGTRTVRIDTKTGRVVAVTDRNANGTVFARIRFEDYRATNVDPPSMPVGSIERVVEDLFHGPLTGDGTLY</sequence>
<feature type="transmembrane region" description="Helical" evidence="1">
    <location>
        <begin position="111"/>
        <end position="132"/>
    </location>
</feature>
<accession>A0ABD5VCI9</accession>
<organism evidence="2 3">
    <name type="scientific">Halorubellus litoreus</name>
    <dbReference type="NCBI Taxonomy" id="755308"/>
    <lineage>
        <taxon>Archaea</taxon>
        <taxon>Methanobacteriati</taxon>
        <taxon>Methanobacteriota</taxon>
        <taxon>Stenosarchaea group</taxon>
        <taxon>Halobacteria</taxon>
        <taxon>Halobacteriales</taxon>
        <taxon>Halorubellaceae</taxon>
        <taxon>Halorubellus</taxon>
    </lineage>
</organism>
<gene>
    <name evidence="2" type="ORF">ACFQGB_00105</name>
</gene>